<evidence type="ECO:0000313" key="4">
    <source>
        <dbReference type="EMBL" id="MEQ2174792.1"/>
    </source>
</evidence>
<dbReference type="InterPro" id="IPR016024">
    <property type="entry name" value="ARM-type_fold"/>
</dbReference>
<protein>
    <recommendedName>
        <fullName evidence="3">Stalled ribosome sensor GCN1-like N-terminal domain-containing protein</fullName>
    </recommendedName>
</protein>
<dbReference type="EMBL" id="JAHRIO010050678">
    <property type="protein sequence ID" value="MEQ2174792.1"/>
    <property type="molecule type" value="Genomic_DNA"/>
</dbReference>
<dbReference type="PANTHER" id="PTHR23346:SF7">
    <property type="entry name" value="STALLED RIBOSOME SENSOR GCN1"/>
    <property type="match status" value="1"/>
</dbReference>
<proteinExistence type="predicted"/>
<keyword evidence="1" id="KW-0677">Repeat</keyword>
<evidence type="ECO:0000313" key="5">
    <source>
        <dbReference type="Proteomes" id="UP001476798"/>
    </source>
</evidence>
<reference evidence="4 5" key="1">
    <citation type="submission" date="2021-06" db="EMBL/GenBank/DDBJ databases">
        <authorList>
            <person name="Palmer J.M."/>
        </authorList>
    </citation>
    <scope>NUCLEOTIDE SEQUENCE [LARGE SCALE GENOMIC DNA]</scope>
    <source>
        <strain evidence="4 5">GA_2019</strain>
        <tissue evidence="4">Muscle</tissue>
    </source>
</reference>
<comment type="caution">
    <text evidence="4">The sequence shown here is derived from an EMBL/GenBank/DDBJ whole genome shotgun (WGS) entry which is preliminary data.</text>
</comment>
<gene>
    <name evidence="4" type="ORF">GOODEAATRI_011466</name>
</gene>
<organism evidence="4 5">
    <name type="scientific">Goodea atripinnis</name>
    <dbReference type="NCBI Taxonomy" id="208336"/>
    <lineage>
        <taxon>Eukaryota</taxon>
        <taxon>Metazoa</taxon>
        <taxon>Chordata</taxon>
        <taxon>Craniata</taxon>
        <taxon>Vertebrata</taxon>
        <taxon>Euteleostomi</taxon>
        <taxon>Actinopterygii</taxon>
        <taxon>Neopterygii</taxon>
        <taxon>Teleostei</taxon>
        <taxon>Neoteleostei</taxon>
        <taxon>Acanthomorphata</taxon>
        <taxon>Ovalentaria</taxon>
        <taxon>Atherinomorphae</taxon>
        <taxon>Cyprinodontiformes</taxon>
        <taxon>Goodeidae</taxon>
        <taxon>Goodea</taxon>
    </lineage>
</organism>
<accession>A0ABV0NX71</accession>
<dbReference type="Proteomes" id="UP001476798">
    <property type="component" value="Unassembled WGS sequence"/>
</dbReference>
<evidence type="ECO:0000259" key="3">
    <source>
        <dbReference type="Pfam" id="PF24993"/>
    </source>
</evidence>
<evidence type="ECO:0000256" key="2">
    <source>
        <dbReference type="SAM" id="Coils"/>
    </source>
</evidence>
<keyword evidence="5" id="KW-1185">Reference proteome</keyword>
<name>A0ABV0NX71_9TELE</name>
<feature type="coiled-coil region" evidence="2">
    <location>
        <begin position="72"/>
        <end position="103"/>
    </location>
</feature>
<evidence type="ECO:0000256" key="1">
    <source>
        <dbReference type="ARBA" id="ARBA00022737"/>
    </source>
</evidence>
<dbReference type="SUPFAM" id="SSF48371">
    <property type="entry name" value="ARM repeat"/>
    <property type="match status" value="1"/>
</dbReference>
<dbReference type="PANTHER" id="PTHR23346">
    <property type="entry name" value="TRANSLATIONAL ACTIVATOR GCN1-RELATED"/>
    <property type="match status" value="1"/>
</dbReference>
<dbReference type="InterPro" id="IPR056810">
    <property type="entry name" value="GNC1-like_N"/>
</dbReference>
<sequence length="350" mass="38712">MSKTKPQQHILDKSGSLLRHVTHSEFKELLLPTLQKTMLRSPENAMRTVSFLLSAVTLDLSQYAMDIGKAIASQLKANNAQLMEEAVKAMQNLTQQCSDATAVQDIVTHLFKILGGSEGKLTIVAQKISVLSVVQLSRPRLEQMLFSFHLVHEGTLVHAVSVLSQWSSRLTVEVPATLLDWFKKAYNLKTSTSAVRHAYLQTMLQVFRVLQLCERLFLDHAHRLNTSKSHAVVSELECEEEGTADCQEAALLSGWIQSRSRPSRRTTGRLLVISMLSNVQVLPQDVLVSESGELTELGRSYTPPRVLLDALCVVCSAASQWGDPTEAENMAMETLIVTHHPSIGTGINCT</sequence>
<keyword evidence="2" id="KW-0175">Coiled coil</keyword>
<feature type="domain" description="Stalled ribosome sensor GCN1-like N-terminal" evidence="3">
    <location>
        <begin position="2"/>
        <end position="121"/>
    </location>
</feature>
<dbReference type="Pfam" id="PF24993">
    <property type="entry name" value="GNC1_N"/>
    <property type="match status" value="1"/>
</dbReference>